<name>A0A6V7XXD4_MELEN</name>
<keyword evidence="1" id="KW-1133">Transmembrane helix</keyword>
<reference evidence="2 3" key="1">
    <citation type="submission" date="2020-08" db="EMBL/GenBank/DDBJ databases">
        <authorList>
            <person name="Koutsovoulos G."/>
            <person name="Danchin GJ E."/>
        </authorList>
    </citation>
    <scope>NUCLEOTIDE SEQUENCE [LARGE SCALE GENOMIC DNA]</scope>
</reference>
<sequence length="51" mass="5851">MGGKSWSFVVWFNTVVVGFAGFSRNNYNGFRFWEGFWALCLTNGCFNGKSR</sequence>
<dbReference type="AlphaFoldDB" id="A0A6V7XXD4"/>
<keyword evidence="1" id="KW-0812">Transmembrane</keyword>
<dbReference type="Proteomes" id="UP000580250">
    <property type="component" value="Unassembled WGS sequence"/>
</dbReference>
<gene>
    <name evidence="2" type="ORF">MENT_LOCUS57735</name>
</gene>
<evidence type="ECO:0000256" key="1">
    <source>
        <dbReference type="SAM" id="Phobius"/>
    </source>
</evidence>
<protein>
    <submittedName>
        <fullName evidence="2">Uncharacterized protein</fullName>
    </submittedName>
</protein>
<feature type="transmembrane region" description="Helical" evidence="1">
    <location>
        <begin position="6"/>
        <end position="23"/>
    </location>
</feature>
<keyword evidence="1" id="KW-0472">Membrane</keyword>
<accession>A0A6V7XXD4</accession>
<organism evidence="2 3">
    <name type="scientific">Meloidogyne enterolobii</name>
    <name type="common">Root-knot nematode worm</name>
    <name type="synonym">Meloidogyne mayaguensis</name>
    <dbReference type="NCBI Taxonomy" id="390850"/>
    <lineage>
        <taxon>Eukaryota</taxon>
        <taxon>Metazoa</taxon>
        <taxon>Ecdysozoa</taxon>
        <taxon>Nematoda</taxon>
        <taxon>Chromadorea</taxon>
        <taxon>Rhabditida</taxon>
        <taxon>Tylenchina</taxon>
        <taxon>Tylenchomorpha</taxon>
        <taxon>Tylenchoidea</taxon>
        <taxon>Meloidogynidae</taxon>
        <taxon>Meloidogyninae</taxon>
        <taxon>Meloidogyne</taxon>
    </lineage>
</organism>
<evidence type="ECO:0000313" key="2">
    <source>
        <dbReference type="EMBL" id="CAD2204022.1"/>
    </source>
</evidence>
<dbReference type="EMBL" id="CAJEWN010002505">
    <property type="protein sequence ID" value="CAD2204022.1"/>
    <property type="molecule type" value="Genomic_DNA"/>
</dbReference>
<comment type="caution">
    <text evidence="2">The sequence shown here is derived from an EMBL/GenBank/DDBJ whole genome shotgun (WGS) entry which is preliminary data.</text>
</comment>
<evidence type="ECO:0000313" key="3">
    <source>
        <dbReference type="Proteomes" id="UP000580250"/>
    </source>
</evidence>
<proteinExistence type="predicted"/>